<gene>
    <name evidence="1" type="ORF">FHE72_12340</name>
</gene>
<keyword evidence="1" id="KW-0808">Transferase</keyword>
<protein>
    <submittedName>
        <fullName evidence="1">Branched-chain amino acid aminotransferase</fullName>
    </submittedName>
</protein>
<accession>A0A6I6UL06</accession>
<organism evidence="1 2">
    <name type="scientific">Rossellomorea vietnamensis</name>
    <dbReference type="NCBI Taxonomy" id="218284"/>
    <lineage>
        <taxon>Bacteria</taxon>
        <taxon>Bacillati</taxon>
        <taxon>Bacillota</taxon>
        <taxon>Bacilli</taxon>
        <taxon>Bacillales</taxon>
        <taxon>Bacillaceae</taxon>
        <taxon>Rossellomorea</taxon>
    </lineage>
</organism>
<dbReference type="KEGG" id="bvq:FHE72_12340"/>
<sequence>MERCEKETEELIKEETDDFLNQHITYLKKHKNEFIYLESKWFALIGVDAVSVEVDDVFGTYDVMLGLKLQKKYRSQIESYLDGSLKGESSYDLLFNGEDGLWDLNFTLNDHGDFDESQTMLTVYELIYDILFNLLQTVDES</sequence>
<evidence type="ECO:0000313" key="2">
    <source>
        <dbReference type="Proteomes" id="UP000465062"/>
    </source>
</evidence>
<reference evidence="1 2" key="1">
    <citation type="submission" date="2019-06" db="EMBL/GenBank/DDBJ databases">
        <title>An operon consisting of a P-type ATPase gene and a transcriptional regular gene given the different cadmium resistance in Bacillus vietamensis 151-6 and Bacillus marisflavi 151-25.</title>
        <authorList>
            <person name="Yu X."/>
        </authorList>
    </citation>
    <scope>NUCLEOTIDE SEQUENCE [LARGE SCALE GENOMIC DNA]</scope>
    <source>
        <strain evidence="1 2">151-6</strain>
    </source>
</reference>
<name>A0A6I6UL06_9BACI</name>
<keyword evidence="1" id="KW-0032">Aminotransferase</keyword>
<dbReference type="Proteomes" id="UP000465062">
    <property type="component" value="Chromosome"/>
</dbReference>
<dbReference type="AlphaFoldDB" id="A0A6I6UL06"/>
<proteinExistence type="predicted"/>
<dbReference type="GO" id="GO:0008483">
    <property type="term" value="F:transaminase activity"/>
    <property type="evidence" value="ECO:0007669"/>
    <property type="project" value="UniProtKB-KW"/>
</dbReference>
<dbReference type="EMBL" id="CP047394">
    <property type="protein sequence ID" value="QHE63775.1"/>
    <property type="molecule type" value="Genomic_DNA"/>
</dbReference>
<evidence type="ECO:0000313" key="1">
    <source>
        <dbReference type="EMBL" id="QHE63775.1"/>
    </source>
</evidence>